<evidence type="ECO:0000313" key="9">
    <source>
        <dbReference type="Proteomes" id="UP000708208"/>
    </source>
</evidence>
<dbReference type="AlphaFoldDB" id="A0A8J2LL95"/>
<dbReference type="InterPro" id="IPR045054">
    <property type="entry name" value="P4HA-like"/>
</dbReference>
<evidence type="ECO:0000256" key="5">
    <source>
        <dbReference type="ARBA" id="ARBA00023002"/>
    </source>
</evidence>
<dbReference type="SMART" id="SM00702">
    <property type="entry name" value="P4Hc"/>
    <property type="match status" value="1"/>
</dbReference>
<keyword evidence="2" id="KW-0479">Metal-binding</keyword>
<protein>
    <recommendedName>
        <fullName evidence="7">Prolyl 4-hydroxylase alpha subunit domain-containing protein</fullName>
    </recommendedName>
</protein>
<proteinExistence type="predicted"/>
<dbReference type="GO" id="GO:0004656">
    <property type="term" value="F:procollagen-proline 4-dioxygenase activity"/>
    <property type="evidence" value="ECO:0007669"/>
    <property type="project" value="TreeGrafter"/>
</dbReference>
<dbReference type="GO" id="GO:0005506">
    <property type="term" value="F:iron ion binding"/>
    <property type="evidence" value="ECO:0007669"/>
    <property type="project" value="InterPro"/>
</dbReference>
<organism evidence="8 9">
    <name type="scientific">Allacma fusca</name>
    <dbReference type="NCBI Taxonomy" id="39272"/>
    <lineage>
        <taxon>Eukaryota</taxon>
        <taxon>Metazoa</taxon>
        <taxon>Ecdysozoa</taxon>
        <taxon>Arthropoda</taxon>
        <taxon>Hexapoda</taxon>
        <taxon>Collembola</taxon>
        <taxon>Symphypleona</taxon>
        <taxon>Sminthuridae</taxon>
        <taxon>Allacma</taxon>
    </lineage>
</organism>
<keyword evidence="9" id="KW-1185">Reference proteome</keyword>
<reference evidence="8" key="1">
    <citation type="submission" date="2021-06" db="EMBL/GenBank/DDBJ databases">
        <authorList>
            <person name="Hodson N. C."/>
            <person name="Mongue J. A."/>
            <person name="Jaron S. K."/>
        </authorList>
    </citation>
    <scope>NUCLEOTIDE SEQUENCE</scope>
</reference>
<comment type="caution">
    <text evidence="8">The sequence shown here is derived from an EMBL/GenBank/DDBJ whole genome shotgun (WGS) entry which is preliminary data.</text>
</comment>
<evidence type="ECO:0000256" key="1">
    <source>
        <dbReference type="ARBA" id="ARBA00001961"/>
    </source>
</evidence>
<dbReference type="GO" id="GO:0031418">
    <property type="term" value="F:L-ascorbic acid binding"/>
    <property type="evidence" value="ECO:0007669"/>
    <property type="project" value="UniProtKB-KW"/>
</dbReference>
<dbReference type="OrthoDB" id="420380at2759"/>
<evidence type="ECO:0000256" key="6">
    <source>
        <dbReference type="ARBA" id="ARBA00023004"/>
    </source>
</evidence>
<feature type="non-terminal residue" evidence="8">
    <location>
        <position position="1"/>
    </location>
</feature>
<dbReference type="InterPro" id="IPR006620">
    <property type="entry name" value="Pro_4_hyd_alph"/>
</dbReference>
<evidence type="ECO:0000256" key="3">
    <source>
        <dbReference type="ARBA" id="ARBA00022896"/>
    </source>
</evidence>
<evidence type="ECO:0000313" key="8">
    <source>
        <dbReference type="EMBL" id="CAG7834023.1"/>
    </source>
</evidence>
<dbReference type="Proteomes" id="UP000708208">
    <property type="component" value="Unassembled WGS sequence"/>
</dbReference>
<name>A0A8J2LL95_9HEXA</name>
<accession>A0A8J2LL95</accession>
<keyword evidence="4" id="KW-0223">Dioxygenase</keyword>
<feature type="domain" description="Prolyl 4-hydroxylase alpha subunit" evidence="7">
    <location>
        <begin position="189"/>
        <end position="353"/>
    </location>
</feature>
<dbReference type="PANTHER" id="PTHR10869:SF246">
    <property type="entry name" value="TRANSMEMBRANE PROLYL 4-HYDROXYLASE"/>
    <property type="match status" value="1"/>
</dbReference>
<evidence type="ECO:0000256" key="2">
    <source>
        <dbReference type="ARBA" id="ARBA00022723"/>
    </source>
</evidence>
<keyword evidence="6" id="KW-0408">Iron</keyword>
<dbReference type="GO" id="GO:0005783">
    <property type="term" value="C:endoplasmic reticulum"/>
    <property type="evidence" value="ECO:0007669"/>
    <property type="project" value="TreeGrafter"/>
</dbReference>
<keyword evidence="3" id="KW-0847">Vitamin C</keyword>
<dbReference type="PANTHER" id="PTHR10869">
    <property type="entry name" value="PROLYL 4-HYDROXYLASE ALPHA SUBUNIT"/>
    <property type="match status" value="1"/>
</dbReference>
<evidence type="ECO:0000259" key="7">
    <source>
        <dbReference type="SMART" id="SM00702"/>
    </source>
</evidence>
<sequence>SFCCSYRYLDDFQKSILKSLTRAGFSSDEPRQIFENFPWNPILVYKVTSLFLDYSFVWAGTKSSKDEANDELMMKISSALSEVSFPEEISNKDLNRAVYGIWSLQSDFNLTVHDISNDSIALEEVEDAIDVAQVLENYLDLKQWRVCNGVAQQKEQEKSNLFCWYEGEIHPSYKIGPIKAEFYSRFPKPEVVQYYDIINDDIVDLIINFAILQSEEKIRGVDFENERFGGRLYYEERVAQKLLRIIMRLTGLETLNDEVEFPLSIFLYLPGTDKNRHLDRGNDAMATIMFYITDVEKGGETAFATTGVKVTPRRRSAILWYNRFTDGTLDKSTDHGSCHVIFGEKWGQQQFGLSI</sequence>
<gene>
    <name evidence="8" type="ORF">AFUS01_LOCUS43571</name>
</gene>
<comment type="cofactor">
    <cofactor evidence="1">
        <name>L-ascorbate</name>
        <dbReference type="ChEBI" id="CHEBI:38290"/>
    </cofactor>
</comment>
<evidence type="ECO:0000256" key="4">
    <source>
        <dbReference type="ARBA" id="ARBA00022964"/>
    </source>
</evidence>
<dbReference type="EMBL" id="CAJVCH010570089">
    <property type="protein sequence ID" value="CAG7834023.1"/>
    <property type="molecule type" value="Genomic_DNA"/>
</dbReference>
<keyword evidence="5" id="KW-0560">Oxidoreductase</keyword>